<name>A0ABP9X617_9CHLR</name>
<accession>A0ABP9X617</accession>
<comment type="caution">
    <text evidence="1">The sequence shown here is derived from an EMBL/GenBank/DDBJ whole genome shotgun (WGS) entry which is preliminary data.</text>
</comment>
<dbReference type="EMBL" id="BAABRU010000024">
    <property type="protein sequence ID" value="GAA5530829.1"/>
    <property type="molecule type" value="Genomic_DNA"/>
</dbReference>
<keyword evidence="2" id="KW-1185">Reference proteome</keyword>
<protein>
    <submittedName>
        <fullName evidence="1">Uncharacterized protein</fullName>
    </submittedName>
</protein>
<evidence type="ECO:0000313" key="2">
    <source>
        <dbReference type="Proteomes" id="UP001428290"/>
    </source>
</evidence>
<reference evidence="1 2" key="1">
    <citation type="submission" date="2024-02" db="EMBL/GenBank/DDBJ databases">
        <title>Herpetosiphon gulosus NBRC 112829.</title>
        <authorList>
            <person name="Ichikawa N."/>
            <person name="Katano-Makiyama Y."/>
            <person name="Hidaka K."/>
        </authorList>
    </citation>
    <scope>NUCLEOTIDE SEQUENCE [LARGE SCALE GENOMIC DNA]</scope>
    <source>
        <strain evidence="1 2">NBRC 112829</strain>
    </source>
</reference>
<dbReference type="Proteomes" id="UP001428290">
    <property type="component" value="Unassembled WGS sequence"/>
</dbReference>
<proteinExistence type="predicted"/>
<organism evidence="1 2">
    <name type="scientific">Herpetosiphon gulosus</name>
    <dbReference type="NCBI Taxonomy" id="1973496"/>
    <lineage>
        <taxon>Bacteria</taxon>
        <taxon>Bacillati</taxon>
        <taxon>Chloroflexota</taxon>
        <taxon>Chloroflexia</taxon>
        <taxon>Herpetosiphonales</taxon>
        <taxon>Herpetosiphonaceae</taxon>
        <taxon>Herpetosiphon</taxon>
    </lineage>
</organism>
<gene>
    <name evidence="1" type="ORF">Hgul01_04652</name>
</gene>
<sequence>MQRWHYRQIAVGFLVVIVIGFSLGSSGDFGFAESRAIQSVTTLETSDASLVPTVLQVFEGPDGGAPPDTEIAVSDRAIVTAVNHKLNVFNKQDGLEDIQILFTTFFPQAGVTGRDPYDPHIEYDAYNKKFLIVVGAKELPGTDGYIGLIVGRTAYPSNQSDWCATKVYLPSENIEIFVDYPGMSINPITDLVFLTANVYDTQGTADRVDDTALGARVIKMKLSDVYSCPSFIPYKITPPTRLPNTVCGNAECFAESLHPAQWLDGFTSPNSYLMSHYLSTTGQGTSLYLWNLENTYASDREILLDEVSYAYEKAPGIRQINGQTLLMVNSPLISHAYQKNDTIYAVHDVKHPTAANAAVVIHQRPLDLSVLGTSLIRSHPTRDYAFQAMMLDQANHVAVGFSQTDTADPTINNAIMLSGITNDRIMVQESLANQQAAGGAPRGGDYSDAFLDPNGIDMWFINAYTGPNRGWRTKIMRVSFFSTRVFLPWTTR</sequence>
<evidence type="ECO:0000313" key="1">
    <source>
        <dbReference type="EMBL" id="GAA5530829.1"/>
    </source>
</evidence>